<gene>
    <name evidence="2" type="ORF">WJX84_005410</name>
</gene>
<name>A0AAW1SJN8_9CHLO</name>
<feature type="compositionally biased region" description="Polar residues" evidence="1">
    <location>
        <begin position="466"/>
        <end position="476"/>
    </location>
</feature>
<feature type="compositionally biased region" description="Polar residues" evidence="1">
    <location>
        <begin position="342"/>
        <end position="366"/>
    </location>
</feature>
<feature type="region of interest" description="Disordered" evidence="1">
    <location>
        <begin position="314"/>
        <end position="373"/>
    </location>
</feature>
<keyword evidence="3" id="KW-1185">Reference proteome</keyword>
<dbReference type="AlphaFoldDB" id="A0AAW1SJN8"/>
<reference evidence="2 3" key="1">
    <citation type="journal article" date="2024" name="Nat. Commun.">
        <title>Phylogenomics reveals the evolutionary origins of lichenization in chlorophyte algae.</title>
        <authorList>
            <person name="Puginier C."/>
            <person name="Libourel C."/>
            <person name="Otte J."/>
            <person name="Skaloud P."/>
            <person name="Haon M."/>
            <person name="Grisel S."/>
            <person name="Petersen M."/>
            <person name="Berrin J.G."/>
            <person name="Delaux P.M."/>
            <person name="Dal Grande F."/>
            <person name="Keller J."/>
        </authorList>
    </citation>
    <scope>NUCLEOTIDE SEQUENCE [LARGE SCALE GENOMIC DNA]</scope>
    <source>
        <strain evidence="2 3">SAG 2523</strain>
    </source>
</reference>
<organism evidence="2 3">
    <name type="scientific">Apatococcus fuscideae</name>
    <dbReference type="NCBI Taxonomy" id="2026836"/>
    <lineage>
        <taxon>Eukaryota</taxon>
        <taxon>Viridiplantae</taxon>
        <taxon>Chlorophyta</taxon>
        <taxon>core chlorophytes</taxon>
        <taxon>Trebouxiophyceae</taxon>
        <taxon>Chlorellales</taxon>
        <taxon>Chlorellaceae</taxon>
        <taxon>Apatococcus</taxon>
    </lineage>
</organism>
<feature type="region of interest" description="Disordered" evidence="1">
    <location>
        <begin position="457"/>
        <end position="499"/>
    </location>
</feature>
<accession>A0AAW1SJN8</accession>
<evidence type="ECO:0000313" key="2">
    <source>
        <dbReference type="EMBL" id="KAK9846739.1"/>
    </source>
</evidence>
<protein>
    <submittedName>
        <fullName evidence="2">Uncharacterized protein</fullName>
    </submittedName>
</protein>
<sequence length="512" mass="53703">MMSPSESEDDFFPSELSPCQLKLSARRFGHIVAALKFHQANITENAEAILAHAHQAHANSSASSIISSAPSLSEQGAAAWRAFAKNGTLMPAAFQVEPDSPPAQDRSLSRRNGQFPAESRPLSKPMPPPYLRQCSTYSPTPNTAPLRPVSRFESAWAAIQATQHTHDAPEAGCHQPSRRRLPSKAAFPQKDQEPGSSWAGEEQVGTSDIETMSEASFAHAVPYSSHLPQQPSSGVRPPAAATVSLPPKIGCSSSDDASSLPDEPPAESSPTVGRHGKPVAQRSPGRTHHMGSAPSRPKMVVCLWDSEMSGAGVLQQPTGARSAAAHRQHRRLSGGQPRPHQPANSNLLGEPGSSSDIPSAHGSNGFATAGGRLPSPPHHIQAYLKGCLPRLTSRSLSLAPSILERHVPLLEPDMAMAGSASAPISPVAGGRKRGVEDAAAKTGHGVGWGTVLIPPCQQASGGSGHVRQSPSLNPPQQADGKALHQADQPGGVTEADAQAAEQSLKALQMEIR</sequence>
<evidence type="ECO:0000313" key="3">
    <source>
        <dbReference type="Proteomes" id="UP001485043"/>
    </source>
</evidence>
<feature type="region of interest" description="Disordered" evidence="1">
    <location>
        <begin position="94"/>
        <end position="129"/>
    </location>
</feature>
<feature type="region of interest" description="Disordered" evidence="1">
    <location>
        <begin position="162"/>
        <end position="207"/>
    </location>
</feature>
<feature type="region of interest" description="Disordered" evidence="1">
    <location>
        <begin position="224"/>
        <end position="294"/>
    </location>
</feature>
<dbReference type="Proteomes" id="UP001485043">
    <property type="component" value="Unassembled WGS sequence"/>
</dbReference>
<dbReference type="EMBL" id="JALJOV010001531">
    <property type="protein sequence ID" value="KAK9846739.1"/>
    <property type="molecule type" value="Genomic_DNA"/>
</dbReference>
<evidence type="ECO:0000256" key="1">
    <source>
        <dbReference type="SAM" id="MobiDB-lite"/>
    </source>
</evidence>
<proteinExistence type="predicted"/>
<comment type="caution">
    <text evidence="2">The sequence shown here is derived from an EMBL/GenBank/DDBJ whole genome shotgun (WGS) entry which is preliminary data.</text>
</comment>